<evidence type="ECO:0000313" key="2">
    <source>
        <dbReference type="EMBL" id="KIK72402.1"/>
    </source>
</evidence>
<dbReference type="InParanoid" id="A0A0D0BL67"/>
<keyword evidence="3" id="KW-1185">Reference proteome</keyword>
<dbReference type="EMBL" id="KN830873">
    <property type="protein sequence ID" value="KIK72402.1"/>
    <property type="molecule type" value="Genomic_DNA"/>
</dbReference>
<dbReference type="AlphaFoldDB" id="A0A0D0BL67"/>
<gene>
    <name evidence="2" type="ORF">PAXRUDRAFT_22032</name>
</gene>
<proteinExistence type="predicted"/>
<evidence type="ECO:0000256" key="1">
    <source>
        <dbReference type="SAM" id="MobiDB-lite"/>
    </source>
</evidence>
<sequence>MPPMTPRTAPVLQYQQLSTATVPVESCRITLDLRARDAEKGSGLFLYFPVISRKQHLAVIHQNNMEQLDEREEKQTTAASVHNEDENIITNTN</sequence>
<organism evidence="2 3">
    <name type="scientific">Paxillus rubicundulus Ve08.2h10</name>
    <dbReference type="NCBI Taxonomy" id="930991"/>
    <lineage>
        <taxon>Eukaryota</taxon>
        <taxon>Fungi</taxon>
        <taxon>Dikarya</taxon>
        <taxon>Basidiomycota</taxon>
        <taxon>Agaricomycotina</taxon>
        <taxon>Agaricomycetes</taxon>
        <taxon>Agaricomycetidae</taxon>
        <taxon>Boletales</taxon>
        <taxon>Paxilineae</taxon>
        <taxon>Paxillaceae</taxon>
        <taxon>Paxillus</taxon>
    </lineage>
</organism>
<name>A0A0D0BL67_9AGAM</name>
<reference evidence="3" key="2">
    <citation type="submission" date="2015-01" db="EMBL/GenBank/DDBJ databases">
        <title>Evolutionary Origins and Diversification of the Mycorrhizal Mutualists.</title>
        <authorList>
            <consortium name="DOE Joint Genome Institute"/>
            <consortium name="Mycorrhizal Genomics Consortium"/>
            <person name="Kohler A."/>
            <person name="Kuo A."/>
            <person name="Nagy L.G."/>
            <person name="Floudas D."/>
            <person name="Copeland A."/>
            <person name="Barry K.W."/>
            <person name="Cichocki N."/>
            <person name="Veneault-Fourrey C."/>
            <person name="LaButti K."/>
            <person name="Lindquist E.A."/>
            <person name="Lipzen A."/>
            <person name="Lundell T."/>
            <person name="Morin E."/>
            <person name="Murat C."/>
            <person name="Riley R."/>
            <person name="Ohm R."/>
            <person name="Sun H."/>
            <person name="Tunlid A."/>
            <person name="Henrissat B."/>
            <person name="Grigoriev I.V."/>
            <person name="Hibbett D.S."/>
            <person name="Martin F."/>
        </authorList>
    </citation>
    <scope>NUCLEOTIDE SEQUENCE [LARGE SCALE GENOMIC DNA]</scope>
    <source>
        <strain evidence="3">Ve08.2h10</strain>
    </source>
</reference>
<feature type="region of interest" description="Disordered" evidence="1">
    <location>
        <begin position="71"/>
        <end position="93"/>
    </location>
</feature>
<dbReference type="HOGENOM" id="CLU_2400348_0_0_1"/>
<dbReference type="Proteomes" id="UP000054538">
    <property type="component" value="Unassembled WGS sequence"/>
</dbReference>
<reference evidence="2 3" key="1">
    <citation type="submission" date="2014-04" db="EMBL/GenBank/DDBJ databases">
        <authorList>
            <consortium name="DOE Joint Genome Institute"/>
            <person name="Kuo A."/>
            <person name="Kohler A."/>
            <person name="Jargeat P."/>
            <person name="Nagy L.G."/>
            <person name="Floudas D."/>
            <person name="Copeland A."/>
            <person name="Barry K.W."/>
            <person name="Cichocki N."/>
            <person name="Veneault-Fourrey C."/>
            <person name="LaButti K."/>
            <person name="Lindquist E.A."/>
            <person name="Lipzen A."/>
            <person name="Lundell T."/>
            <person name="Morin E."/>
            <person name="Murat C."/>
            <person name="Sun H."/>
            <person name="Tunlid A."/>
            <person name="Henrissat B."/>
            <person name="Grigoriev I.V."/>
            <person name="Hibbett D.S."/>
            <person name="Martin F."/>
            <person name="Nordberg H.P."/>
            <person name="Cantor M.N."/>
            <person name="Hua S.X."/>
        </authorList>
    </citation>
    <scope>NUCLEOTIDE SEQUENCE [LARGE SCALE GENOMIC DNA]</scope>
    <source>
        <strain evidence="2 3">Ve08.2h10</strain>
    </source>
</reference>
<accession>A0A0D0BL67</accession>
<protein>
    <submittedName>
        <fullName evidence="2">Unplaced genomic scaffold scaffold_6051, whole genome shotgun sequence</fullName>
    </submittedName>
</protein>
<evidence type="ECO:0000313" key="3">
    <source>
        <dbReference type="Proteomes" id="UP000054538"/>
    </source>
</evidence>